<reference evidence="2" key="1">
    <citation type="submission" date="2017-01" db="EMBL/GenBank/DDBJ databases">
        <authorList>
            <person name="Varghese N."/>
            <person name="Submissions S."/>
        </authorList>
    </citation>
    <scope>NUCLEOTIDE SEQUENCE [LARGE SCALE GENOMIC DNA]</scope>
    <source>
        <strain evidence="2">DSM 29430</strain>
    </source>
</reference>
<dbReference type="AlphaFoldDB" id="A0A1N7NHC5"/>
<dbReference type="AntiFam" id="ANF00012">
    <property type="entry name" value="tRNA translation"/>
</dbReference>
<organism evidence="1 2">
    <name type="scientific">Roseivivax lentus</name>
    <dbReference type="NCBI Taxonomy" id="633194"/>
    <lineage>
        <taxon>Bacteria</taxon>
        <taxon>Pseudomonadati</taxon>
        <taxon>Pseudomonadota</taxon>
        <taxon>Alphaproteobacteria</taxon>
        <taxon>Rhodobacterales</taxon>
        <taxon>Roseobacteraceae</taxon>
        <taxon>Roseivivax</taxon>
    </lineage>
</organism>
<sequence length="24" mass="2673">MCVFGAGDEIRTHDIHLGKVTLYP</sequence>
<proteinExistence type="predicted"/>
<protein>
    <submittedName>
        <fullName evidence="1">Uncharacterized protein</fullName>
    </submittedName>
</protein>
<dbReference type="EMBL" id="FTOQ01000008">
    <property type="protein sequence ID" value="SIS97661.1"/>
    <property type="molecule type" value="Genomic_DNA"/>
</dbReference>
<name>A0A1N7NHC5_9RHOB</name>
<evidence type="ECO:0000313" key="2">
    <source>
        <dbReference type="Proteomes" id="UP000186684"/>
    </source>
</evidence>
<dbReference type="Proteomes" id="UP000186684">
    <property type="component" value="Unassembled WGS sequence"/>
</dbReference>
<accession>A0A1N7NHC5</accession>
<evidence type="ECO:0000313" key="1">
    <source>
        <dbReference type="EMBL" id="SIS97661.1"/>
    </source>
</evidence>
<keyword evidence="2" id="KW-1185">Reference proteome</keyword>
<gene>
    <name evidence="1" type="ORF">SAMN05421759_10895</name>
</gene>